<name>A0ABW9MU01_9FIRM</name>
<comment type="similarity">
    <text evidence="1">Belongs to the 'phage' integrase family.</text>
</comment>
<dbReference type="Pfam" id="PF14659">
    <property type="entry name" value="Phage_int_SAM_3"/>
    <property type="match status" value="1"/>
</dbReference>
<evidence type="ECO:0000256" key="2">
    <source>
        <dbReference type="ARBA" id="ARBA00022908"/>
    </source>
</evidence>
<dbReference type="Gene3D" id="1.10.443.10">
    <property type="entry name" value="Intergrase catalytic core"/>
    <property type="match status" value="1"/>
</dbReference>
<dbReference type="InterPro" id="IPR011010">
    <property type="entry name" value="DNA_brk_join_enz"/>
</dbReference>
<keyword evidence="4" id="KW-0233">DNA recombination</keyword>
<keyword evidence="3 5" id="KW-0238">DNA-binding</keyword>
<dbReference type="PROSITE" id="PS51898">
    <property type="entry name" value="TYR_RECOMBINASE"/>
    <property type="match status" value="1"/>
</dbReference>
<dbReference type="InterPro" id="IPR010998">
    <property type="entry name" value="Integrase_recombinase_N"/>
</dbReference>
<dbReference type="Pfam" id="PF00589">
    <property type="entry name" value="Phage_integrase"/>
    <property type="match status" value="1"/>
</dbReference>
<dbReference type="InterPro" id="IPR050090">
    <property type="entry name" value="Tyrosine_recombinase_XerCD"/>
</dbReference>
<dbReference type="InterPro" id="IPR004107">
    <property type="entry name" value="Integrase_SAM-like_N"/>
</dbReference>
<dbReference type="SUPFAM" id="SSF56349">
    <property type="entry name" value="DNA breaking-rejoining enzymes"/>
    <property type="match status" value="1"/>
</dbReference>
<dbReference type="CDD" id="cd01189">
    <property type="entry name" value="INT_ICEBs1_C_like"/>
    <property type="match status" value="1"/>
</dbReference>
<dbReference type="InterPro" id="IPR002104">
    <property type="entry name" value="Integrase_catalytic"/>
</dbReference>
<dbReference type="Gene3D" id="1.10.150.130">
    <property type="match status" value="1"/>
</dbReference>
<dbReference type="PANTHER" id="PTHR30349">
    <property type="entry name" value="PHAGE INTEGRASE-RELATED"/>
    <property type="match status" value="1"/>
</dbReference>
<accession>A0ABW9MU01</accession>
<keyword evidence="2" id="KW-0229">DNA integration</keyword>
<keyword evidence="9" id="KW-1185">Reference proteome</keyword>
<dbReference type="PANTHER" id="PTHR30349:SF64">
    <property type="entry name" value="PROPHAGE INTEGRASE INTD-RELATED"/>
    <property type="match status" value="1"/>
</dbReference>
<protein>
    <submittedName>
        <fullName evidence="8">Tyrosine-type recombinase/integrase</fullName>
    </submittedName>
</protein>
<reference evidence="8 9" key="1">
    <citation type="journal article" date="2025" name="Anaerobe">
        <title>Description of Anaerococcus kampingiae sp. nov., Anaerococcus groningensis sp. nov., Anaerococcus martiniensis sp. nov., and Anaerococcus cruorum sp. nov., isolated from human clinical specimens.</title>
        <authorList>
            <person name="Boiten K.E."/>
            <person name="Meijer J."/>
            <person name="van Wezel E.M."/>
            <person name="Veloo A.C.M."/>
        </authorList>
    </citation>
    <scope>NUCLEOTIDE SEQUENCE [LARGE SCALE GENOMIC DNA]</scope>
    <source>
        <strain evidence="8 9">ENR1039</strain>
    </source>
</reference>
<evidence type="ECO:0000256" key="1">
    <source>
        <dbReference type="ARBA" id="ARBA00008857"/>
    </source>
</evidence>
<feature type="domain" description="Core-binding (CB)" evidence="7">
    <location>
        <begin position="70"/>
        <end position="157"/>
    </location>
</feature>
<dbReference type="Proteomes" id="UP001638015">
    <property type="component" value="Unassembled WGS sequence"/>
</dbReference>
<dbReference type="InterPro" id="IPR044068">
    <property type="entry name" value="CB"/>
</dbReference>
<evidence type="ECO:0000256" key="5">
    <source>
        <dbReference type="PROSITE-ProRule" id="PRU01248"/>
    </source>
</evidence>
<proteinExistence type="inferred from homology"/>
<evidence type="ECO:0000256" key="3">
    <source>
        <dbReference type="ARBA" id="ARBA00023125"/>
    </source>
</evidence>
<comment type="caution">
    <text evidence="8">The sequence shown here is derived from an EMBL/GenBank/DDBJ whole genome shotgun (WGS) entry which is preliminary data.</text>
</comment>
<sequence length="400" mass="47029">MSKSKYPCVYKDGPNKFYYHVDLGTDPFTGKRIQKMGRRDDKKRPFTRAKDCYNYVLKLKKQYLESQGIFSDDIRLNEFIDRKHLPNYKNKVQKSTYNNRLNHIKIIKEFFNNKKLKEITKTDCSMFIDHLLHEKNYKPSYAAMVYDTFKRIIKYAIKEDVLYKDVTDNDDKKIQVTRSKVAFWTKDEFEKVLKTFYLGNTYQHMGFIIVWLYFNTGIRVGEGQALTWDKVDFKAKTLTIDSNMVMKSTKEYYIKETKTESSMRIISLDDKTINYLTEWKKVQEKNGIDKFIISHNGNPVSRGNIGRILKRHAKLSGVHPIQPKGLRHSHASYLINYLNADLLVVSHRLGHSGPEITLRYYSHMWPGNDALLAKKLTRDINVSTTKESLYKFNGNQSVKN</sequence>
<dbReference type="RefSeq" id="WP_410032208.1">
    <property type="nucleotide sequence ID" value="NZ_JBGMEH010000001.1"/>
</dbReference>
<gene>
    <name evidence="8" type="ORF">ACCQ40_00755</name>
</gene>
<dbReference type="PROSITE" id="PS51900">
    <property type="entry name" value="CB"/>
    <property type="match status" value="1"/>
</dbReference>
<evidence type="ECO:0000256" key="4">
    <source>
        <dbReference type="ARBA" id="ARBA00023172"/>
    </source>
</evidence>
<evidence type="ECO:0000313" key="8">
    <source>
        <dbReference type="EMBL" id="MFO3715313.1"/>
    </source>
</evidence>
<dbReference type="InterPro" id="IPR013762">
    <property type="entry name" value="Integrase-like_cat_sf"/>
</dbReference>
<organism evidence="8 9">
    <name type="scientific">Anaerococcus cruorum</name>
    <dbReference type="NCBI Taxonomy" id="3115617"/>
    <lineage>
        <taxon>Bacteria</taxon>
        <taxon>Bacillati</taxon>
        <taxon>Bacillota</taxon>
        <taxon>Tissierellia</taxon>
        <taxon>Tissierellales</taxon>
        <taxon>Peptoniphilaceae</taxon>
        <taxon>Anaerococcus</taxon>
    </lineage>
</organism>
<feature type="domain" description="Tyr recombinase" evidence="6">
    <location>
        <begin position="179"/>
        <end position="376"/>
    </location>
</feature>
<evidence type="ECO:0000259" key="7">
    <source>
        <dbReference type="PROSITE" id="PS51900"/>
    </source>
</evidence>
<evidence type="ECO:0000259" key="6">
    <source>
        <dbReference type="PROSITE" id="PS51898"/>
    </source>
</evidence>
<dbReference type="EMBL" id="JBGMEH010000001">
    <property type="protein sequence ID" value="MFO3715313.1"/>
    <property type="molecule type" value="Genomic_DNA"/>
</dbReference>
<evidence type="ECO:0000313" key="9">
    <source>
        <dbReference type="Proteomes" id="UP001638015"/>
    </source>
</evidence>